<dbReference type="AlphaFoldDB" id="A0AAX6BTF3"/>
<feature type="transmembrane region" description="Helical" evidence="1">
    <location>
        <begin position="25"/>
        <end position="42"/>
    </location>
</feature>
<keyword evidence="1" id="KW-1133">Transmembrane helix</keyword>
<evidence type="ECO:0000256" key="1">
    <source>
        <dbReference type="SAM" id="Phobius"/>
    </source>
</evidence>
<protein>
    <submittedName>
        <fullName evidence="2">Uncharacterized protein</fullName>
    </submittedName>
</protein>
<gene>
    <name evidence="2" type="ORF">ShirakiTB12_54490</name>
</gene>
<keyword evidence="1" id="KW-0812">Transmembrane</keyword>
<dbReference type="EMBL" id="BSYK01000005">
    <property type="protein sequence ID" value="GMG76980.1"/>
    <property type="molecule type" value="Genomic_DNA"/>
</dbReference>
<accession>A0AAX6BTF3</accession>
<evidence type="ECO:0000313" key="3">
    <source>
        <dbReference type="Proteomes" id="UP001165240"/>
    </source>
</evidence>
<evidence type="ECO:0000313" key="2">
    <source>
        <dbReference type="EMBL" id="GMG76980.1"/>
    </source>
</evidence>
<organism evidence="2 3">
    <name type="scientific">Priestia megaterium</name>
    <name type="common">Bacillus megaterium</name>
    <dbReference type="NCBI Taxonomy" id="1404"/>
    <lineage>
        <taxon>Bacteria</taxon>
        <taxon>Bacillati</taxon>
        <taxon>Bacillota</taxon>
        <taxon>Bacilli</taxon>
        <taxon>Bacillales</taxon>
        <taxon>Bacillaceae</taxon>
        <taxon>Priestia</taxon>
    </lineage>
</organism>
<keyword evidence="1" id="KW-0472">Membrane</keyword>
<proteinExistence type="predicted"/>
<name>A0AAX6BTF3_PRIMG</name>
<sequence>MLMIFLIAALVSVSGWMVKRRIISIAAALIAVVIFVYNPEIIKQLGEIGPQIAGPIVGVK</sequence>
<dbReference type="Proteomes" id="UP001165240">
    <property type="component" value="Unassembled WGS sequence"/>
</dbReference>
<reference evidence="2" key="1">
    <citation type="journal article" date="2024" name="Appl Microbiol">
        <title>Effect of kuratsuki Bacillus and Priestia on Taste of Sake.</title>
        <authorList>
            <person name="Kobayashi K."/>
            <person name="Nishida H."/>
        </authorList>
    </citation>
    <scope>NUCLEOTIDE SEQUENCE</scope>
    <source>
        <strain evidence="2">B-12</strain>
    </source>
</reference>
<comment type="caution">
    <text evidence="2">The sequence shown here is derived from an EMBL/GenBank/DDBJ whole genome shotgun (WGS) entry which is preliminary data.</text>
</comment>
<dbReference type="RefSeq" id="WP_310876701.1">
    <property type="nucleotide sequence ID" value="NZ_BSYK01000005.1"/>
</dbReference>